<sequence length="70" mass="7399">MRDPIAALKDAARVAFARGLSGVAAAQDALEASGERSLHTLGLPTLTDIDRLQRAVADLDRAANSLRDRS</sequence>
<evidence type="ECO:0000313" key="2">
    <source>
        <dbReference type="Proteomes" id="UP000216446"/>
    </source>
</evidence>
<proteinExistence type="predicted"/>
<dbReference type="EMBL" id="MQWB01000001">
    <property type="protein sequence ID" value="OZC02369.1"/>
    <property type="molecule type" value="Genomic_DNA"/>
</dbReference>
<gene>
    <name evidence="1" type="ORF">BSZ36_04880</name>
</gene>
<dbReference type="InParanoid" id="A0A259TX74"/>
<dbReference type="Proteomes" id="UP000216446">
    <property type="component" value="Unassembled WGS sequence"/>
</dbReference>
<accession>A0A259TX74</accession>
<keyword evidence="2" id="KW-1185">Reference proteome</keyword>
<dbReference type="AlphaFoldDB" id="A0A259TX74"/>
<dbReference type="RefSeq" id="WP_094546550.1">
    <property type="nucleotide sequence ID" value="NZ_MQWB01000001.1"/>
</dbReference>
<protein>
    <submittedName>
        <fullName evidence="1">Uncharacterized protein</fullName>
    </submittedName>
</protein>
<organism evidence="1 2">
    <name type="scientific">Rubricoccus marinus</name>
    <dbReference type="NCBI Taxonomy" id="716817"/>
    <lineage>
        <taxon>Bacteria</taxon>
        <taxon>Pseudomonadati</taxon>
        <taxon>Rhodothermota</taxon>
        <taxon>Rhodothermia</taxon>
        <taxon>Rhodothermales</taxon>
        <taxon>Rubricoccaceae</taxon>
        <taxon>Rubricoccus</taxon>
    </lineage>
</organism>
<name>A0A259TX74_9BACT</name>
<evidence type="ECO:0000313" key="1">
    <source>
        <dbReference type="EMBL" id="OZC02369.1"/>
    </source>
</evidence>
<reference evidence="1 2" key="1">
    <citation type="submission" date="2016-11" db="EMBL/GenBank/DDBJ databases">
        <title>Study of marine rhodopsin-containing bacteria.</title>
        <authorList>
            <person name="Yoshizawa S."/>
            <person name="Kumagai Y."/>
            <person name="Kogure K."/>
        </authorList>
    </citation>
    <scope>NUCLEOTIDE SEQUENCE [LARGE SCALE GENOMIC DNA]</scope>
    <source>
        <strain evidence="1 2">SG-29</strain>
    </source>
</reference>
<comment type="caution">
    <text evidence="1">The sequence shown here is derived from an EMBL/GenBank/DDBJ whole genome shotgun (WGS) entry which is preliminary data.</text>
</comment>